<evidence type="ECO:0000313" key="3">
    <source>
        <dbReference type="Proteomes" id="UP001519363"/>
    </source>
</evidence>
<dbReference type="Proteomes" id="UP001519363">
    <property type="component" value="Unassembled WGS sequence"/>
</dbReference>
<dbReference type="InterPro" id="IPR042100">
    <property type="entry name" value="Bug_dom1"/>
</dbReference>
<dbReference type="Gene3D" id="3.40.190.150">
    <property type="entry name" value="Bordetella uptake gene, domain 1"/>
    <property type="match status" value="1"/>
</dbReference>
<dbReference type="InterPro" id="IPR005064">
    <property type="entry name" value="BUG"/>
</dbReference>
<dbReference type="EMBL" id="JAGIOO010000001">
    <property type="protein sequence ID" value="MBP2479333.1"/>
    <property type="molecule type" value="Genomic_DNA"/>
</dbReference>
<dbReference type="RefSeq" id="WP_158103755.1">
    <property type="nucleotide sequence ID" value="NZ_JAGIOO010000001.1"/>
</dbReference>
<dbReference type="PANTHER" id="PTHR42928">
    <property type="entry name" value="TRICARBOXYLATE-BINDING PROTEIN"/>
    <property type="match status" value="1"/>
</dbReference>
<evidence type="ECO:0000313" key="2">
    <source>
        <dbReference type="EMBL" id="MBP2479333.1"/>
    </source>
</evidence>
<protein>
    <submittedName>
        <fullName evidence="2">Tripartite-type tricarboxylate transporter receptor subunit TctC</fullName>
    </submittedName>
</protein>
<accession>A0ABS5ARY0</accession>
<sequence length="308" mass="32160">MTACAARGGAPGDAGGYPSHPVEFTVPTEPGGSTDLITRALARSLATPLGAQAVVVNRPGKNGTTAGRDVFAAKPDGYRVAVMPQSLFAVGPLFGNDPDAIRVQDMTFVKGLAVEDYVLAVPATSPYHSLRDLQKGAVKYGTTGAGTGSQLAQALLFGLTKVQGTPRHFDGGAPLRAALVSSTVDVGALHIVDAATQVRAGSLRPLVVFASQRVAAFPNVPTAVELGYPVVVDQRRFVAAPAGLPEAVRDKLAHAIDAATASPEYTEMVRHNHIGRWDAPADEVGEQLSESLARYRSLVQQLGVRLTH</sequence>
<name>A0ABS5ARY0_9PSEU</name>
<dbReference type="CDD" id="cd07012">
    <property type="entry name" value="PBP2_Bug_TTT"/>
    <property type="match status" value="1"/>
</dbReference>
<gene>
    <name evidence="2" type="ORF">JOF53_008205</name>
</gene>
<comment type="caution">
    <text evidence="2">The sequence shown here is derived from an EMBL/GenBank/DDBJ whole genome shotgun (WGS) entry which is preliminary data.</text>
</comment>
<dbReference type="PIRSF" id="PIRSF017082">
    <property type="entry name" value="YflP"/>
    <property type="match status" value="1"/>
</dbReference>
<dbReference type="SUPFAM" id="SSF53850">
    <property type="entry name" value="Periplasmic binding protein-like II"/>
    <property type="match status" value="1"/>
</dbReference>
<reference evidence="2 3" key="1">
    <citation type="submission" date="2021-03" db="EMBL/GenBank/DDBJ databases">
        <title>Sequencing the genomes of 1000 actinobacteria strains.</title>
        <authorList>
            <person name="Klenk H.-P."/>
        </authorList>
    </citation>
    <scope>NUCLEOTIDE SEQUENCE [LARGE SCALE GENOMIC DNA]</scope>
    <source>
        <strain evidence="2 3">DSM 44580</strain>
    </source>
</reference>
<dbReference type="PANTHER" id="PTHR42928:SF5">
    <property type="entry name" value="BLR1237 PROTEIN"/>
    <property type="match status" value="1"/>
</dbReference>
<organism evidence="2 3">
    <name type="scientific">Crossiella equi</name>
    <dbReference type="NCBI Taxonomy" id="130796"/>
    <lineage>
        <taxon>Bacteria</taxon>
        <taxon>Bacillati</taxon>
        <taxon>Actinomycetota</taxon>
        <taxon>Actinomycetes</taxon>
        <taxon>Pseudonocardiales</taxon>
        <taxon>Pseudonocardiaceae</taxon>
        <taxon>Crossiella</taxon>
    </lineage>
</organism>
<comment type="similarity">
    <text evidence="1">Belongs to the UPF0065 (bug) family.</text>
</comment>
<keyword evidence="3" id="KW-1185">Reference proteome</keyword>
<dbReference type="Gene3D" id="3.40.190.10">
    <property type="entry name" value="Periplasmic binding protein-like II"/>
    <property type="match status" value="1"/>
</dbReference>
<proteinExistence type="inferred from homology"/>
<evidence type="ECO:0000256" key="1">
    <source>
        <dbReference type="ARBA" id="ARBA00006987"/>
    </source>
</evidence>
<keyword evidence="2" id="KW-0675">Receptor</keyword>
<dbReference type="Pfam" id="PF03401">
    <property type="entry name" value="TctC"/>
    <property type="match status" value="1"/>
</dbReference>